<organism evidence="1">
    <name type="scientific">Anguilla anguilla</name>
    <name type="common">European freshwater eel</name>
    <name type="synonym">Muraena anguilla</name>
    <dbReference type="NCBI Taxonomy" id="7936"/>
    <lineage>
        <taxon>Eukaryota</taxon>
        <taxon>Metazoa</taxon>
        <taxon>Chordata</taxon>
        <taxon>Craniata</taxon>
        <taxon>Vertebrata</taxon>
        <taxon>Euteleostomi</taxon>
        <taxon>Actinopterygii</taxon>
        <taxon>Neopterygii</taxon>
        <taxon>Teleostei</taxon>
        <taxon>Anguilliformes</taxon>
        <taxon>Anguillidae</taxon>
        <taxon>Anguilla</taxon>
    </lineage>
</organism>
<accession>A0A0E9VSM4</accession>
<dbReference type="EMBL" id="GBXM01027478">
    <property type="protein sequence ID" value="JAH81099.1"/>
    <property type="molecule type" value="Transcribed_RNA"/>
</dbReference>
<name>A0A0E9VSM4_ANGAN</name>
<reference evidence="1" key="1">
    <citation type="submission" date="2014-11" db="EMBL/GenBank/DDBJ databases">
        <authorList>
            <person name="Amaro Gonzalez C."/>
        </authorList>
    </citation>
    <scope>NUCLEOTIDE SEQUENCE</scope>
</reference>
<proteinExistence type="predicted"/>
<sequence>MRFELTLTVIPYWSR</sequence>
<protein>
    <submittedName>
        <fullName evidence="1">Uncharacterized protein</fullName>
    </submittedName>
</protein>
<reference evidence="1" key="2">
    <citation type="journal article" date="2015" name="Fish Shellfish Immunol.">
        <title>Early steps in the European eel (Anguilla anguilla)-Vibrio vulnificus interaction in the gills: Role of the RtxA13 toxin.</title>
        <authorList>
            <person name="Callol A."/>
            <person name="Pajuelo D."/>
            <person name="Ebbesson L."/>
            <person name="Teles M."/>
            <person name="MacKenzie S."/>
            <person name="Amaro C."/>
        </authorList>
    </citation>
    <scope>NUCLEOTIDE SEQUENCE</scope>
</reference>
<evidence type="ECO:0000313" key="1">
    <source>
        <dbReference type="EMBL" id="JAH81099.1"/>
    </source>
</evidence>